<comment type="caution">
    <text evidence="3">The sequence shown here is derived from an EMBL/GenBank/DDBJ whole genome shotgun (WGS) entry which is preliminary data.</text>
</comment>
<accession>A0ABN9RJ00</accession>
<dbReference type="SUPFAM" id="SSF51230">
    <property type="entry name" value="Single hybrid motif"/>
    <property type="match status" value="1"/>
</dbReference>
<dbReference type="EMBL" id="CAUYUJ010006668">
    <property type="protein sequence ID" value="CAK0818181.1"/>
    <property type="molecule type" value="Genomic_DNA"/>
</dbReference>
<feature type="domain" description="Lipoyl-binding" evidence="2">
    <location>
        <begin position="89"/>
        <end position="140"/>
    </location>
</feature>
<keyword evidence="4" id="KW-1185">Reference proteome</keyword>
<name>A0ABN9RJ00_9DINO</name>
<gene>
    <name evidence="3" type="ORF">PCOR1329_LOCUS20530</name>
</gene>
<evidence type="ECO:0000313" key="3">
    <source>
        <dbReference type="EMBL" id="CAK0818181.1"/>
    </source>
</evidence>
<dbReference type="InterPro" id="IPR011053">
    <property type="entry name" value="Single_hybrid_motif"/>
</dbReference>
<dbReference type="Pfam" id="PF00364">
    <property type="entry name" value="Biotin_lipoyl"/>
    <property type="match status" value="1"/>
</dbReference>
<dbReference type="InterPro" id="IPR000089">
    <property type="entry name" value="Biotin_lipoyl"/>
</dbReference>
<organism evidence="3 4">
    <name type="scientific">Prorocentrum cordatum</name>
    <dbReference type="NCBI Taxonomy" id="2364126"/>
    <lineage>
        <taxon>Eukaryota</taxon>
        <taxon>Sar</taxon>
        <taxon>Alveolata</taxon>
        <taxon>Dinophyceae</taxon>
        <taxon>Prorocentrales</taxon>
        <taxon>Prorocentraceae</taxon>
        <taxon>Prorocentrum</taxon>
    </lineage>
</organism>
<reference evidence="3" key="1">
    <citation type="submission" date="2023-10" db="EMBL/GenBank/DDBJ databases">
        <authorList>
            <person name="Chen Y."/>
            <person name="Shah S."/>
            <person name="Dougan E. K."/>
            <person name="Thang M."/>
            <person name="Chan C."/>
        </authorList>
    </citation>
    <scope>NUCLEOTIDE SEQUENCE [LARGE SCALE GENOMIC DNA]</scope>
</reference>
<feature type="compositionally biased region" description="Low complexity" evidence="1">
    <location>
        <begin position="1"/>
        <end position="21"/>
    </location>
</feature>
<dbReference type="Proteomes" id="UP001189429">
    <property type="component" value="Unassembled WGS sequence"/>
</dbReference>
<protein>
    <recommendedName>
        <fullName evidence="2">Lipoyl-binding domain-containing protein</fullName>
    </recommendedName>
</protein>
<dbReference type="Gene3D" id="2.40.50.100">
    <property type="match status" value="1"/>
</dbReference>
<feature type="region of interest" description="Disordered" evidence="1">
    <location>
        <begin position="1"/>
        <end position="39"/>
    </location>
</feature>
<evidence type="ECO:0000313" key="4">
    <source>
        <dbReference type="Proteomes" id="UP001189429"/>
    </source>
</evidence>
<sequence length="162" mass="16984">MAAAGRPALRRAAAGAAARAPPKSKSCAREGPGADPRCPDPPALLRCALAGAHAARPPHTPGRRLIAAHVYFPDTAHEFGIVRRFPRGEGAAVSTGDVVAEVEVGPLQVVDVCTPRSGTVAKLLRKEGDRVRAQEPLVELQVTMSETVMGWWRALQGGSGRS</sequence>
<evidence type="ECO:0000256" key="1">
    <source>
        <dbReference type="SAM" id="MobiDB-lite"/>
    </source>
</evidence>
<proteinExistence type="predicted"/>
<evidence type="ECO:0000259" key="2">
    <source>
        <dbReference type="Pfam" id="PF00364"/>
    </source>
</evidence>